<organism evidence="2 3">
    <name type="scientific">Prosthecochloris vibrioformis</name>
    <name type="common">Chlorobium vibrioforme</name>
    <dbReference type="NCBI Taxonomy" id="1098"/>
    <lineage>
        <taxon>Bacteria</taxon>
        <taxon>Pseudomonadati</taxon>
        <taxon>Chlorobiota</taxon>
        <taxon>Chlorobiia</taxon>
        <taxon>Chlorobiales</taxon>
        <taxon>Chlorobiaceae</taxon>
        <taxon>Prosthecochloris</taxon>
    </lineage>
</organism>
<dbReference type="GO" id="GO:0004519">
    <property type="term" value="F:endonuclease activity"/>
    <property type="evidence" value="ECO:0007669"/>
    <property type="project" value="UniProtKB-KW"/>
</dbReference>
<keyword evidence="2" id="KW-0540">Nuclease</keyword>
<dbReference type="Gene3D" id="1.10.30.50">
    <property type="match status" value="1"/>
</dbReference>
<keyword evidence="3" id="KW-1185">Reference proteome</keyword>
<dbReference type="Proteomes" id="UP000309544">
    <property type="component" value="Unassembled WGS sequence"/>
</dbReference>
<dbReference type="RefSeq" id="WP_068866014.1">
    <property type="nucleotide sequence ID" value="NZ_VDCI01000005.1"/>
</dbReference>
<protein>
    <submittedName>
        <fullName evidence="2">HNH endonuclease</fullName>
    </submittedName>
</protein>
<dbReference type="EMBL" id="VDCI01000005">
    <property type="protein sequence ID" value="TNJ36479.1"/>
    <property type="molecule type" value="Genomic_DNA"/>
</dbReference>
<dbReference type="PANTHER" id="PTHR33877">
    <property type="entry name" value="SLL1193 PROTEIN"/>
    <property type="match status" value="1"/>
</dbReference>
<dbReference type="InterPro" id="IPR052892">
    <property type="entry name" value="NA-targeting_endonuclease"/>
</dbReference>
<accession>A0A5C4RZV5</accession>
<keyword evidence="2" id="KW-0255">Endonuclease</keyword>
<dbReference type="InterPro" id="IPR002711">
    <property type="entry name" value="HNH"/>
</dbReference>
<dbReference type="InterPro" id="IPR003615">
    <property type="entry name" value="HNH_nuc"/>
</dbReference>
<sequence length="171" mass="19627">MPLRNAKVLLLNSSYEPLSICDAQKAIVLLFCGKAVTVSHHPDRFICTVSDAYPLPSVVRLTFYVRVPYKKIMLNRKNIFRRDNFQCQYCGSTERTLTIDHMLPRSRGGEDSWENLITACGPCNSKKGNRTPKEAGMPPMKTPIRPSHIMLMRKFITTVAEDWKPYLFMSR</sequence>
<name>A0A5C4RZV5_PROVB</name>
<dbReference type="SMART" id="SM00507">
    <property type="entry name" value="HNHc"/>
    <property type="match status" value="1"/>
</dbReference>
<reference evidence="2 3" key="1">
    <citation type="submission" date="2019-05" db="EMBL/GenBank/DDBJ databases">
        <title>Draft Whole-Genome sequence of the green sulfur bacterium Prosthecochloris vibrioformis DSM 260.</title>
        <authorList>
            <person name="Meyer T.E."/>
            <person name="Kyndt J.A."/>
        </authorList>
    </citation>
    <scope>NUCLEOTIDE SEQUENCE [LARGE SCALE GENOMIC DNA]</scope>
    <source>
        <strain evidence="2 3">DSM 260</strain>
    </source>
</reference>
<proteinExistence type="predicted"/>
<evidence type="ECO:0000313" key="3">
    <source>
        <dbReference type="Proteomes" id="UP000309544"/>
    </source>
</evidence>
<keyword evidence="2" id="KW-0378">Hydrolase</keyword>
<comment type="caution">
    <text evidence="2">The sequence shown here is derived from an EMBL/GenBank/DDBJ whole genome shotgun (WGS) entry which is preliminary data.</text>
</comment>
<dbReference type="Pfam" id="PF01844">
    <property type="entry name" value="HNH"/>
    <property type="match status" value="1"/>
</dbReference>
<evidence type="ECO:0000259" key="1">
    <source>
        <dbReference type="SMART" id="SM00507"/>
    </source>
</evidence>
<dbReference type="CDD" id="cd00085">
    <property type="entry name" value="HNHc"/>
    <property type="match status" value="1"/>
</dbReference>
<feature type="domain" description="HNH nuclease" evidence="1">
    <location>
        <begin position="74"/>
        <end position="125"/>
    </location>
</feature>
<dbReference type="GO" id="GO:0008270">
    <property type="term" value="F:zinc ion binding"/>
    <property type="evidence" value="ECO:0007669"/>
    <property type="project" value="InterPro"/>
</dbReference>
<dbReference type="GO" id="GO:0003676">
    <property type="term" value="F:nucleic acid binding"/>
    <property type="evidence" value="ECO:0007669"/>
    <property type="project" value="InterPro"/>
</dbReference>
<dbReference type="AlphaFoldDB" id="A0A5C4RZV5"/>
<evidence type="ECO:0000313" key="2">
    <source>
        <dbReference type="EMBL" id="TNJ36479.1"/>
    </source>
</evidence>
<gene>
    <name evidence="2" type="ORF">FGF68_07020</name>
</gene>
<dbReference type="PANTHER" id="PTHR33877:SF2">
    <property type="entry name" value="OS07G0170200 PROTEIN"/>
    <property type="match status" value="1"/>
</dbReference>